<dbReference type="SUPFAM" id="SSF47188">
    <property type="entry name" value="Hemerythrin-like"/>
    <property type="match status" value="1"/>
</dbReference>
<dbReference type="GO" id="GO:0046872">
    <property type="term" value="F:metal ion binding"/>
    <property type="evidence" value="ECO:0007669"/>
    <property type="project" value="UniProtKB-KW"/>
</dbReference>
<dbReference type="RefSeq" id="WP_283175196.1">
    <property type="nucleotide sequence ID" value="NZ_JAPNOA010000058.1"/>
</dbReference>
<reference evidence="4" key="1">
    <citation type="submission" date="2022-11" db="EMBL/GenBank/DDBJ databases">
        <title>Parathalassolutuus dongxingensis gen. nov., sp. nov., a novel member of family Oceanospirillaceae isolated from a coastal shrimp pond in Guangxi, China.</title>
        <authorList>
            <person name="Chen H."/>
        </authorList>
    </citation>
    <scope>NUCLEOTIDE SEQUENCE</scope>
    <source>
        <strain evidence="4">G-43</strain>
    </source>
</reference>
<evidence type="ECO:0000256" key="1">
    <source>
        <dbReference type="ARBA" id="ARBA00010587"/>
    </source>
</evidence>
<evidence type="ECO:0000256" key="2">
    <source>
        <dbReference type="ARBA" id="ARBA00022723"/>
    </source>
</evidence>
<sequence>MNNNKKEFVMVSLVSVAEWDIFEQSVSRTATGHPVLDRVVGRLLNEWRQAFESSDDDFGSRFEHLHEQVFLHCHEEDAMMQGFGYPQAEAHMQDHERLLEQMDDINSMLLSGDVVRARRGLIWNLLPAFCSHVRRFGPDLAEFLVRCKNR</sequence>
<dbReference type="InterPro" id="IPR035938">
    <property type="entry name" value="Hemerythrin-like_sf"/>
</dbReference>
<dbReference type="EMBL" id="JAPNOA010000058">
    <property type="protein sequence ID" value="MCY0966990.1"/>
    <property type="molecule type" value="Genomic_DNA"/>
</dbReference>
<keyword evidence="3" id="KW-0408">Iron</keyword>
<protein>
    <recommendedName>
        <fullName evidence="6">Hemerythrin-like domain-containing protein</fullName>
    </recommendedName>
</protein>
<dbReference type="AlphaFoldDB" id="A0A9X3EGX7"/>
<keyword evidence="2" id="KW-0479">Metal-binding</keyword>
<comment type="caution">
    <text evidence="4">The sequence shown here is derived from an EMBL/GenBank/DDBJ whole genome shotgun (WGS) entry which is preliminary data.</text>
</comment>
<evidence type="ECO:0000256" key="3">
    <source>
        <dbReference type="ARBA" id="ARBA00023004"/>
    </source>
</evidence>
<evidence type="ECO:0008006" key="6">
    <source>
        <dbReference type="Google" id="ProtNLM"/>
    </source>
</evidence>
<accession>A0A9X3EGX7</accession>
<comment type="similarity">
    <text evidence="1">Belongs to the hemerythrin family.</text>
</comment>
<dbReference type="Proteomes" id="UP001150830">
    <property type="component" value="Unassembled WGS sequence"/>
</dbReference>
<keyword evidence="5" id="KW-1185">Reference proteome</keyword>
<organism evidence="4 5">
    <name type="scientific">Parathalassolituus penaei</name>
    <dbReference type="NCBI Taxonomy" id="2997323"/>
    <lineage>
        <taxon>Bacteria</taxon>
        <taxon>Pseudomonadati</taxon>
        <taxon>Pseudomonadota</taxon>
        <taxon>Gammaproteobacteria</taxon>
        <taxon>Oceanospirillales</taxon>
        <taxon>Oceanospirillaceae</taxon>
        <taxon>Parathalassolituus</taxon>
    </lineage>
</organism>
<evidence type="ECO:0000313" key="4">
    <source>
        <dbReference type="EMBL" id="MCY0966990.1"/>
    </source>
</evidence>
<evidence type="ECO:0000313" key="5">
    <source>
        <dbReference type="Proteomes" id="UP001150830"/>
    </source>
</evidence>
<proteinExistence type="inferred from homology"/>
<gene>
    <name evidence="4" type="ORF">OUO13_17570</name>
</gene>
<dbReference type="Gene3D" id="1.20.120.50">
    <property type="entry name" value="Hemerythrin-like"/>
    <property type="match status" value="1"/>
</dbReference>
<name>A0A9X3EGX7_9GAMM</name>